<dbReference type="AlphaFoldDB" id="A2BJT1"/>
<comment type="similarity">
    <text evidence="2">Belongs to the NrfD family.</text>
</comment>
<feature type="transmembrane region" description="Helical" evidence="7">
    <location>
        <begin position="200"/>
        <end position="224"/>
    </location>
</feature>
<evidence type="ECO:0000256" key="2">
    <source>
        <dbReference type="ARBA" id="ARBA00008929"/>
    </source>
</evidence>
<feature type="transmembrane region" description="Helical" evidence="7">
    <location>
        <begin position="55"/>
        <end position="80"/>
    </location>
</feature>
<dbReference type="GO" id="GO:0005886">
    <property type="term" value="C:plasma membrane"/>
    <property type="evidence" value="ECO:0007669"/>
    <property type="project" value="UniProtKB-SubCell"/>
</dbReference>
<evidence type="ECO:0000313" key="9">
    <source>
        <dbReference type="Proteomes" id="UP000002593"/>
    </source>
</evidence>
<dbReference type="PANTHER" id="PTHR34856">
    <property type="entry name" value="PROTEIN NRFD"/>
    <property type="match status" value="1"/>
</dbReference>
<feature type="transmembrane region" description="Helical" evidence="7">
    <location>
        <begin position="245"/>
        <end position="262"/>
    </location>
</feature>
<evidence type="ECO:0000256" key="4">
    <source>
        <dbReference type="ARBA" id="ARBA00022692"/>
    </source>
</evidence>
<dbReference type="RefSeq" id="WP_011821560.1">
    <property type="nucleotide sequence ID" value="NC_008818.1"/>
</dbReference>
<gene>
    <name evidence="8" type="ordered locus">Hbut_0371</name>
</gene>
<evidence type="ECO:0000256" key="3">
    <source>
        <dbReference type="ARBA" id="ARBA00022475"/>
    </source>
</evidence>
<reference evidence="8 9" key="1">
    <citation type="journal article" date="2007" name="Archaea">
        <title>The genome of Hyperthermus butylicus: a sulfur-reducing, peptide fermenting, neutrophilic Crenarchaeote growing up to 108 degrees C.</title>
        <authorList>
            <person name="Brugger K."/>
            <person name="Chen L."/>
            <person name="Stark M."/>
            <person name="Zibat A."/>
            <person name="Redder P."/>
            <person name="Ruepp A."/>
            <person name="Awayez M."/>
            <person name="She Q."/>
            <person name="Garrett R.A."/>
            <person name="Klenk H.P."/>
        </authorList>
    </citation>
    <scope>NUCLEOTIDE SEQUENCE [LARGE SCALE GENOMIC DNA]</scope>
    <source>
        <strain evidence="9">DSM 5456 / JCM 9403 / PLM1-5</strain>
    </source>
</reference>
<dbReference type="GeneID" id="4782286"/>
<dbReference type="KEGG" id="hbu:Hbut_0371"/>
<feature type="transmembrane region" description="Helical" evidence="7">
    <location>
        <begin position="12"/>
        <end position="35"/>
    </location>
</feature>
<protein>
    <recommendedName>
        <fullName evidence="10">Polysulfide reductase</fullName>
    </recommendedName>
</protein>
<evidence type="ECO:0000256" key="1">
    <source>
        <dbReference type="ARBA" id="ARBA00004651"/>
    </source>
</evidence>
<evidence type="ECO:0000256" key="6">
    <source>
        <dbReference type="ARBA" id="ARBA00023136"/>
    </source>
</evidence>
<feature type="transmembrane region" description="Helical" evidence="7">
    <location>
        <begin position="134"/>
        <end position="153"/>
    </location>
</feature>
<keyword evidence="9" id="KW-1185">Reference proteome</keyword>
<evidence type="ECO:0008006" key="10">
    <source>
        <dbReference type="Google" id="ProtNLM"/>
    </source>
</evidence>
<keyword evidence="5 7" id="KW-1133">Transmembrane helix</keyword>
<name>A2BJT1_HYPBU</name>
<evidence type="ECO:0000256" key="7">
    <source>
        <dbReference type="SAM" id="Phobius"/>
    </source>
</evidence>
<feature type="transmembrane region" description="Helical" evidence="7">
    <location>
        <begin position="373"/>
        <end position="396"/>
    </location>
</feature>
<dbReference type="Pfam" id="PF03916">
    <property type="entry name" value="NrfD"/>
    <property type="match status" value="1"/>
</dbReference>
<dbReference type="OrthoDB" id="41377at2157"/>
<proteinExistence type="inferred from homology"/>
<evidence type="ECO:0000313" key="8">
    <source>
        <dbReference type="EMBL" id="ABM80242.1"/>
    </source>
</evidence>
<keyword evidence="3" id="KW-1003">Cell membrane</keyword>
<feature type="transmembrane region" description="Helical" evidence="7">
    <location>
        <begin position="92"/>
        <end position="114"/>
    </location>
</feature>
<organism evidence="8 9">
    <name type="scientific">Hyperthermus butylicus (strain DSM 5456 / JCM 9403 / PLM1-5)</name>
    <dbReference type="NCBI Taxonomy" id="415426"/>
    <lineage>
        <taxon>Archaea</taxon>
        <taxon>Thermoproteota</taxon>
        <taxon>Thermoprotei</taxon>
        <taxon>Desulfurococcales</taxon>
        <taxon>Pyrodictiaceae</taxon>
        <taxon>Hyperthermus</taxon>
    </lineage>
</organism>
<dbReference type="eggNOG" id="arCOG02026">
    <property type="taxonomic scope" value="Archaea"/>
</dbReference>
<accession>A2BJT1</accession>
<comment type="subcellular location">
    <subcellularLocation>
        <location evidence="1">Cell membrane</location>
        <topology evidence="1">Multi-pass membrane protein</topology>
    </subcellularLocation>
</comment>
<dbReference type="Proteomes" id="UP000002593">
    <property type="component" value="Chromosome"/>
</dbReference>
<dbReference type="STRING" id="415426.Hbut_0371"/>
<keyword evidence="6 7" id="KW-0472">Membrane</keyword>
<evidence type="ECO:0000256" key="5">
    <source>
        <dbReference type="ARBA" id="ARBA00022989"/>
    </source>
</evidence>
<dbReference type="PANTHER" id="PTHR34856:SF2">
    <property type="entry name" value="PROTEIN NRFD"/>
    <property type="match status" value="1"/>
</dbReference>
<dbReference type="EnsemblBacteria" id="ABM80242">
    <property type="protein sequence ID" value="ABM80242"/>
    <property type="gene ID" value="Hbut_0371"/>
</dbReference>
<keyword evidence="4 7" id="KW-0812">Transmembrane</keyword>
<dbReference type="EMBL" id="CP000493">
    <property type="protein sequence ID" value="ABM80242.1"/>
    <property type="molecule type" value="Genomic_DNA"/>
</dbReference>
<feature type="transmembrane region" description="Helical" evidence="7">
    <location>
        <begin position="282"/>
        <end position="304"/>
    </location>
</feature>
<feature type="transmembrane region" description="Helical" evidence="7">
    <location>
        <begin position="311"/>
        <end position="332"/>
    </location>
</feature>
<feature type="transmembrane region" description="Helical" evidence="7">
    <location>
        <begin position="165"/>
        <end position="188"/>
    </location>
</feature>
<dbReference type="InterPro" id="IPR052049">
    <property type="entry name" value="Electron_transfer_protein"/>
</dbReference>
<dbReference type="InterPro" id="IPR005614">
    <property type="entry name" value="NrfD-like"/>
</dbReference>
<dbReference type="HOGENOM" id="CLU_045348_3_1_2"/>
<sequence>MSHGRVASGARLGAAGAAFIIVGGLLTVLFIYGIYSRQTLSEASPLHALAPWGLMVTGYVFFAISSGGVYDALAIRVAILGQREARNEIRKLLVLALALLVPGIALVFADLLHIEHSLWIYLGFNPESRIAWNGILYIVYAAFLLATMVYVFNKGEDSLYTGLGKALLVGGLLASLALEYNLALAFGYNVAIPGWFAAPLGVFNIALAFMLGAAWIAIGLGVVARAASKLSLEEWRHNIPSVSKELAGMALAVGFITGWMLLQQTGWGLAEKTAEILTSGELAGLFWLSILLAVIVPISLGLIATWRKAGAALLLASVLAVLGGFTLLHSVVAAGQVVRLEALEDYHALALHSIGENYAEEALHELLTSRAELASVIGAIGLWLLLYVLGLQILAVEPYEKPRRLLLFR</sequence>